<dbReference type="PROSITE" id="PS51257">
    <property type="entry name" value="PROKAR_LIPOPROTEIN"/>
    <property type="match status" value="1"/>
</dbReference>
<evidence type="ECO:0000256" key="1">
    <source>
        <dbReference type="SAM" id="Phobius"/>
    </source>
</evidence>
<comment type="caution">
    <text evidence="2">The sequence shown here is derived from an EMBL/GenBank/DDBJ whole genome shotgun (WGS) entry which is preliminary data.</text>
</comment>
<keyword evidence="1" id="KW-0812">Transmembrane</keyword>
<reference evidence="2" key="1">
    <citation type="thesis" date="2020" institute="Technische Universitat Dresden" country="Dresden, Germany">
        <title>The Agarolytic System of Microbulbifer elongatus PORT2, Isolated from Batu Karas, Pangandaran West Java Indonesia.</title>
        <authorList>
            <person name="Anggraeni S.R."/>
        </authorList>
    </citation>
    <scope>NUCLEOTIDE SEQUENCE</scope>
    <source>
        <strain evidence="2">PORT2</strain>
    </source>
</reference>
<proteinExistence type="predicted"/>
<dbReference type="RefSeq" id="WP_255874991.1">
    <property type="nucleotide sequence ID" value="NZ_JACASI010000030.1"/>
</dbReference>
<evidence type="ECO:0008006" key="4">
    <source>
        <dbReference type="Google" id="ProtNLM"/>
    </source>
</evidence>
<feature type="transmembrane region" description="Helical" evidence="1">
    <location>
        <begin position="6"/>
        <end position="24"/>
    </location>
</feature>
<accession>A0ABT1P1I7</accession>
<evidence type="ECO:0000313" key="3">
    <source>
        <dbReference type="Proteomes" id="UP001205566"/>
    </source>
</evidence>
<dbReference type="EMBL" id="JACASI010000030">
    <property type="protein sequence ID" value="MCQ3829989.1"/>
    <property type="molecule type" value="Genomic_DNA"/>
</dbReference>
<gene>
    <name evidence="2" type="ORF">HXX02_11075</name>
</gene>
<protein>
    <recommendedName>
        <fullName evidence="4">DUF3325 domain-containing protein</fullName>
    </recommendedName>
</protein>
<organism evidence="2 3">
    <name type="scientific">Microbulbifer elongatus</name>
    <dbReference type="NCBI Taxonomy" id="86173"/>
    <lineage>
        <taxon>Bacteria</taxon>
        <taxon>Pseudomonadati</taxon>
        <taxon>Pseudomonadota</taxon>
        <taxon>Gammaproteobacteria</taxon>
        <taxon>Cellvibrionales</taxon>
        <taxon>Microbulbiferaceae</taxon>
        <taxon>Microbulbifer</taxon>
    </lineage>
</organism>
<dbReference type="Proteomes" id="UP001205566">
    <property type="component" value="Unassembled WGS sequence"/>
</dbReference>
<name>A0ABT1P1I7_9GAMM</name>
<evidence type="ECO:0000313" key="2">
    <source>
        <dbReference type="EMBL" id="MCQ3829989.1"/>
    </source>
</evidence>
<feature type="transmembrane region" description="Helical" evidence="1">
    <location>
        <begin position="65"/>
        <end position="84"/>
    </location>
</feature>
<sequence length="108" mass="11379">MEIPLLKLLAGALGFGGCLLTYLASSRQRLLGKPLEQKSAWGLFTGMQLLACALLANIYPPVSAVLLVLTLVILSWIALVLASAHLARRPILVGSLGLLLTSLVMVTG</sequence>
<keyword evidence="1" id="KW-0472">Membrane</keyword>
<keyword evidence="1" id="KW-1133">Transmembrane helix</keyword>
<feature type="transmembrane region" description="Helical" evidence="1">
    <location>
        <begin position="40"/>
        <end position="59"/>
    </location>
</feature>
<keyword evidence="3" id="KW-1185">Reference proteome</keyword>